<accession>I3S4L7</accession>
<reference evidence="1" key="1">
    <citation type="submission" date="2012-05" db="EMBL/GenBank/DDBJ databases">
        <authorList>
            <person name="Krishnakumar V."/>
            <person name="Cheung F."/>
            <person name="Xiao Y."/>
            <person name="Chan A."/>
            <person name="Moskal W.A."/>
            <person name="Town C.D."/>
        </authorList>
    </citation>
    <scope>NUCLEOTIDE SEQUENCE</scope>
</reference>
<dbReference type="AlphaFoldDB" id="I3S4L7"/>
<protein>
    <submittedName>
        <fullName evidence="1">Uncharacterized protein</fullName>
    </submittedName>
</protein>
<name>I3S4L7_LOTJA</name>
<organism evidence="1">
    <name type="scientific">Lotus japonicus</name>
    <name type="common">Lotus corniculatus var. japonicus</name>
    <dbReference type="NCBI Taxonomy" id="34305"/>
    <lineage>
        <taxon>Eukaryota</taxon>
        <taxon>Viridiplantae</taxon>
        <taxon>Streptophyta</taxon>
        <taxon>Embryophyta</taxon>
        <taxon>Tracheophyta</taxon>
        <taxon>Spermatophyta</taxon>
        <taxon>Magnoliopsida</taxon>
        <taxon>eudicotyledons</taxon>
        <taxon>Gunneridae</taxon>
        <taxon>Pentapetalae</taxon>
        <taxon>rosids</taxon>
        <taxon>fabids</taxon>
        <taxon>Fabales</taxon>
        <taxon>Fabaceae</taxon>
        <taxon>Papilionoideae</taxon>
        <taxon>50 kb inversion clade</taxon>
        <taxon>NPAAA clade</taxon>
        <taxon>Hologalegina</taxon>
        <taxon>robinioid clade</taxon>
        <taxon>Loteae</taxon>
        <taxon>Lotus</taxon>
    </lineage>
</organism>
<evidence type="ECO:0000313" key="1">
    <source>
        <dbReference type="EMBL" id="AFK35209.1"/>
    </source>
</evidence>
<sequence>MASLGGSLNSAATSYASILADVEKLQTLFSDPKVFDYFSNPIVRVEDKAGAEAHWSKNVRIKTQLDPSLVAVRYGNSGSK</sequence>
<dbReference type="EMBL" id="BT135414">
    <property type="protein sequence ID" value="AFK35209.1"/>
    <property type="molecule type" value="mRNA"/>
</dbReference>
<proteinExistence type="evidence at transcript level"/>